<comment type="pathway">
    <text evidence="7">Amino-acid biosynthesis; D-alanine biosynthesis; D-alanine from L-alanine: step 1/1.</text>
</comment>
<dbReference type="FunFam" id="3.20.20.10:FF:000002">
    <property type="entry name" value="Alanine racemase"/>
    <property type="match status" value="1"/>
</dbReference>
<dbReference type="Proteomes" id="UP000250744">
    <property type="component" value="Unassembled WGS sequence"/>
</dbReference>
<dbReference type="PRINTS" id="PR00992">
    <property type="entry name" value="ALARACEMASE"/>
</dbReference>
<organism evidence="11 12">
    <name type="scientific">Nitrincola tibetensis</name>
    <dbReference type="NCBI Taxonomy" id="2219697"/>
    <lineage>
        <taxon>Bacteria</taxon>
        <taxon>Pseudomonadati</taxon>
        <taxon>Pseudomonadota</taxon>
        <taxon>Gammaproteobacteria</taxon>
        <taxon>Oceanospirillales</taxon>
        <taxon>Oceanospirillaceae</taxon>
        <taxon>Nitrincola</taxon>
    </lineage>
</organism>
<dbReference type="InterPro" id="IPR029066">
    <property type="entry name" value="PLP-binding_barrel"/>
</dbReference>
<feature type="binding site" evidence="7 9">
    <location>
        <position position="306"/>
    </location>
    <ligand>
        <name>substrate</name>
    </ligand>
</feature>
<dbReference type="FunFam" id="2.40.37.10:FF:000002">
    <property type="entry name" value="Alanine racemase"/>
    <property type="match status" value="1"/>
</dbReference>
<feature type="binding site" evidence="7 9">
    <location>
        <position position="134"/>
    </location>
    <ligand>
        <name>substrate</name>
    </ligand>
</feature>
<dbReference type="Pfam" id="PF01168">
    <property type="entry name" value="Ala_racemase_N"/>
    <property type="match status" value="1"/>
</dbReference>
<evidence type="ECO:0000259" key="10">
    <source>
        <dbReference type="SMART" id="SM01005"/>
    </source>
</evidence>
<evidence type="ECO:0000256" key="5">
    <source>
        <dbReference type="ARBA" id="ARBA00022898"/>
    </source>
</evidence>
<evidence type="ECO:0000256" key="6">
    <source>
        <dbReference type="ARBA" id="ARBA00023235"/>
    </source>
</evidence>
<dbReference type="InterPro" id="IPR009006">
    <property type="entry name" value="Ala_racemase/Decarboxylase_C"/>
</dbReference>
<dbReference type="SMART" id="SM01005">
    <property type="entry name" value="Ala_racemase_C"/>
    <property type="match status" value="1"/>
</dbReference>
<dbReference type="Gene3D" id="2.40.37.10">
    <property type="entry name" value="Lyase, Ornithine Decarboxylase, Chain A, domain 1"/>
    <property type="match status" value="1"/>
</dbReference>
<keyword evidence="5 7" id="KW-0663">Pyridoxal phosphate</keyword>
<accession>A0A364NS03</accession>
<dbReference type="UniPathway" id="UPA00042">
    <property type="reaction ID" value="UER00497"/>
</dbReference>
<dbReference type="InterPro" id="IPR020622">
    <property type="entry name" value="Ala_racemase_pyridoxalP-BS"/>
</dbReference>
<feature type="active site" description="Proton acceptor; specific for D-alanine" evidence="7">
    <location>
        <position position="35"/>
    </location>
</feature>
<dbReference type="RefSeq" id="WP_112156885.1">
    <property type="nucleotide sequence ID" value="NZ_QKRX01000001.1"/>
</dbReference>
<dbReference type="SUPFAM" id="SSF50621">
    <property type="entry name" value="Alanine racemase C-terminal domain-like"/>
    <property type="match status" value="1"/>
</dbReference>
<comment type="caution">
    <text evidence="11">The sequence shown here is derived from an EMBL/GenBank/DDBJ whole genome shotgun (WGS) entry which is preliminary data.</text>
</comment>
<feature type="domain" description="Alanine racemase C-terminal" evidence="10">
    <location>
        <begin position="237"/>
        <end position="361"/>
    </location>
</feature>
<feature type="modified residue" description="N6-(pyridoxal phosphate)lysine" evidence="7 8">
    <location>
        <position position="35"/>
    </location>
</feature>
<protein>
    <recommendedName>
        <fullName evidence="4 7">Alanine racemase</fullName>
        <ecNumber evidence="4 7">5.1.1.1</ecNumber>
    </recommendedName>
</protein>
<dbReference type="GO" id="GO:0005829">
    <property type="term" value="C:cytosol"/>
    <property type="evidence" value="ECO:0007669"/>
    <property type="project" value="TreeGrafter"/>
</dbReference>
<evidence type="ECO:0000256" key="4">
    <source>
        <dbReference type="ARBA" id="ARBA00013089"/>
    </source>
</evidence>
<dbReference type="OrthoDB" id="9813814at2"/>
<dbReference type="InterPro" id="IPR000821">
    <property type="entry name" value="Ala_racemase"/>
</dbReference>
<dbReference type="HAMAP" id="MF_01201">
    <property type="entry name" value="Ala_racemase"/>
    <property type="match status" value="1"/>
</dbReference>
<comment type="catalytic activity">
    <reaction evidence="1 7">
        <text>L-alanine = D-alanine</text>
        <dbReference type="Rhea" id="RHEA:20249"/>
        <dbReference type="ChEBI" id="CHEBI:57416"/>
        <dbReference type="ChEBI" id="CHEBI:57972"/>
        <dbReference type="EC" id="5.1.1.1"/>
    </reaction>
</comment>
<dbReference type="InterPro" id="IPR001608">
    <property type="entry name" value="Ala_racemase_N"/>
</dbReference>
<evidence type="ECO:0000256" key="7">
    <source>
        <dbReference type="HAMAP-Rule" id="MF_01201"/>
    </source>
</evidence>
<evidence type="ECO:0000313" key="12">
    <source>
        <dbReference type="Proteomes" id="UP000250744"/>
    </source>
</evidence>
<sequence length="363" mass="39856">MARNLQAEINLAAIRHNYQLAKSQAKMAKAVAIIKADAYGHGAVQVAKSLSGIADAFGVAAIEEALELREAGIKEPILLLEGFFETEELKLIIQHRLWSAIHSLEQIDRLEAFLDSHPAEGLCLWLKVDSGMHRLGVNPADFNQAWSRLKARREVAELVVMSHFACADEPERPDTYKQIETMSRCLEGIDAKVSLSNSAGVMHWPQAHHDWLRPGIMLYGASPFDDGHALEASQQPAMTLTTQVIAIRDVPAGDAVGYGASFVCDVPMRIGTLAVGYADGYSRHAPAGTPVVVNGQRTRIVGRVSMDMITIDLTNRADVQVGDSVELWGEQLSINEVAKYCSTIPYTLLSGLTRRVKRIYKDQ</sequence>
<dbReference type="GO" id="GO:0030170">
    <property type="term" value="F:pyridoxal phosphate binding"/>
    <property type="evidence" value="ECO:0007669"/>
    <property type="project" value="UniProtKB-UniRule"/>
</dbReference>
<feature type="active site" description="Proton acceptor; specific for L-alanine" evidence="7">
    <location>
        <position position="258"/>
    </location>
</feature>
<evidence type="ECO:0000256" key="9">
    <source>
        <dbReference type="PIRSR" id="PIRSR600821-52"/>
    </source>
</evidence>
<gene>
    <name evidence="11" type="primary">alr</name>
    <name evidence="11" type="ORF">DN062_01530</name>
</gene>
<evidence type="ECO:0000256" key="1">
    <source>
        <dbReference type="ARBA" id="ARBA00000316"/>
    </source>
</evidence>
<comment type="similarity">
    <text evidence="3 7">Belongs to the alanine racemase family.</text>
</comment>
<keyword evidence="6 7" id="KW-0413">Isomerase</keyword>
<dbReference type="InterPro" id="IPR011079">
    <property type="entry name" value="Ala_racemase_C"/>
</dbReference>
<dbReference type="CDD" id="cd06827">
    <property type="entry name" value="PLPDE_III_AR_proteobact"/>
    <property type="match status" value="1"/>
</dbReference>
<dbReference type="GO" id="GO:0008784">
    <property type="term" value="F:alanine racemase activity"/>
    <property type="evidence" value="ECO:0007669"/>
    <property type="project" value="UniProtKB-UniRule"/>
</dbReference>
<evidence type="ECO:0000313" key="11">
    <source>
        <dbReference type="EMBL" id="RAU19790.1"/>
    </source>
</evidence>
<dbReference type="PANTHER" id="PTHR30511">
    <property type="entry name" value="ALANINE RACEMASE"/>
    <property type="match status" value="1"/>
</dbReference>
<dbReference type="GO" id="GO:0030632">
    <property type="term" value="P:D-alanine biosynthetic process"/>
    <property type="evidence" value="ECO:0007669"/>
    <property type="project" value="UniProtKB-UniRule"/>
</dbReference>
<comment type="function">
    <text evidence="7">Catalyzes the interconversion of L-alanine and D-alanine. May also act on other amino acids.</text>
</comment>
<name>A0A364NS03_9GAMM</name>
<reference evidence="11 12" key="1">
    <citation type="submission" date="2018-06" db="EMBL/GenBank/DDBJ databases">
        <title>Nitrincola tibetense sp. nov., isolated from Lake XuguoCo on Tibetan Plateau.</title>
        <authorList>
            <person name="Xing P."/>
        </authorList>
    </citation>
    <scope>NUCLEOTIDE SEQUENCE [LARGE SCALE GENOMIC DNA]</scope>
    <source>
        <strain evidence="12">xg18</strain>
    </source>
</reference>
<evidence type="ECO:0000256" key="8">
    <source>
        <dbReference type="PIRSR" id="PIRSR600821-50"/>
    </source>
</evidence>
<dbReference type="PROSITE" id="PS00395">
    <property type="entry name" value="ALANINE_RACEMASE"/>
    <property type="match status" value="1"/>
</dbReference>
<dbReference type="Pfam" id="PF00842">
    <property type="entry name" value="Ala_racemase_C"/>
    <property type="match status" value="1"/>
</dbReference>
<comment type="cofactor">
    <cofactor evidence="2 7 8">
        <name>pyridoxal 5'-phosphate</name>
        <dbReference type="ChEBI" id="CHEBI:597326"/>
    </cofactor>
</comment>
<dbReference type="EMBL" id="QKRX01000001">
    <property type="protein sequence ID" value="RAU19790.1"/>
    <property type="molecule type" value="Genomic_DNA"/>
</dbReference>
<dbReference type="PANTHER" id="PTHR30511:SF0">
    <property type="entry name" value="ALANINE RACEMASE, CATABOLIC-RELATED"/>
    <property type="match status" value="1"/>
</dbReference>
<dbReference type="AlphaFoldDB" id="A0A364NS03"/>
<dbReference type="EC" id="5.1.1.1" evidence="4 7"/>
<dbReference type="SUPFAM" id="SSF51419">
    <property type="entry name" value="PLP-binding barrel"/>
    <property type="match status" value="1"/>
</dbReference>
<keyword evidence="12" id="KW-1185">Reference proteome</keyword>
<evidence type="ECO:0000256" key="3">
    <source>
        <dbReference type="ARBA" id="ARBA00007880"/>
    </source>
</evidence>
<dbReference type="Gene3D" id="3.20.20.10">
    <property type="entry name" value="Alanine racemase"/>
    <property type="match status" value="1"/>
</dbReference>
<proteinExistence type="inferred from homology"/>
<evidence type="ECO:0000256" key="2">
    <source>
        <dbReference type="ARBA" id="ARBA00001933"/>
    </source>
</evidence>
<dbReference type="NCBIfam" id="TIGR00492">
    <property type="entry name" value="alr"/>
    <property type="match status" value="1"/>
</dbReference>